<keyword evidence="6 15" id="KW-0371">Homeobox</keyword>
<dbReference type="InterPro" id="IPR001356">
    <property type="entry name" value="HD"/>
</dbReference>
<dbReference type="AlphaFoldDB" id="A0A7J7VBE4"/>
<feature type="domain" description="Homeobox" evidence="18">
    <location>
        <begin position="146"/>
        <end position="206"/>
    </location>
</feature>
<dbReference type="InterPro" id="IPR017970">
    <property type="entry name" value="Homeobox_CS"/>
</dbReference>
<dbReference type="GO" id="GO:0005634">
    <property type="term" value="C:nucleus"/>
    <property type="evidence" value="ECO:0007669"/>
    <property type="project" value="UniProtKB-SubCell"/>
</dbReference>
<proteinExistence type="predicted"/>
<comment type="function">
    <text evidence="9">Recognizes the DNA sequence 5'-ATTAA-3'. Transcriptional repressor. Activator of WNT-mediated transcription in conjunction with CTNNB1. Establishes anterior identity at two levels; acts early to enhance canonical WNT-signaling by repressing expression of TLE4, and acts later to inhibit NODAL-signaling by directly targeting NODAL. Inhibits EIF4E-mediated mRNA nuclear export. May play a role in hematopoietic differentiation.</text>
</comment>
<dbReference type="GO" id="GO:0030154">
    <property type="term" value="P:cell differentiation"/>
    <property type="evidence" value="ECO:0007669"/>
    <property type="project" value="TreeGrafter"/>
</dbReference>
<evidence type="ECO:0000256" key="14">
    <source>
        <dbReference type="ARBA" id="ARBA00078743"/>
    </source>
</evidence>
<evidence type="ECO:0000256" key="10">
    <source>
        <dbReference type="ARBA" id="ARBA00062321"/>
    </source>
</evidence>
<dbReference type="PROSITE" id="PS50071">
    <property type="entry name" value="HOMEOBOX_2"/>
    <property type="match status" value="1"/>
</dbReference>
<keyword evidence="2" id="KW-0217">Developmental protein</keyword>
<dbReference type="Gene3D" id="1.10.10.60">
    <property type="entry name" value="Homeodomain-like"/>
    <property type="match status" value="1"/>
</dbReference>
<dbReference type="SMART" id="SM00389">
    <property type="entry name" value="HOX"/>
    <property type="match status" value="1"/>
</dbReference>
<evidence type="ECO:0000256" key="5">
    <source>
        <dbReference type="ARBA" id="ARBA00023125"/>
    </source>
</evidence>
<organism evidence="19 20">
    <name type="scientific">Pipistrellus kuhlii</name>
    <name type="common">Kuhl's pipistrelle</name>
    <dbReference type="NCBI Taxonomy" id="59472"/>
    <lineage>
        <taxon>Eukaryota</taxon>
        <taxon>Metazoa</taxon>
        <taxon>Chordata</taxon>
        <taxon>Craniata</taxon>
        <taxon>Vertebrata</taxon>
        <taxon>Euteleostomi</taxon>
        <taxon>Mammalia</taxon>
        <taxon>Eutheria</taxon>
        <taxon>Laurasiatheria</taxon>
        <taxon>Chiroptera</taxon>
        <taxon>Yangochiroptera</taxon>
        <taxon>Vespertilionidae</taxon>
        <taxon>Pipistrellus</taxon>
    </lineage>
</organism>
<dbReference type="InterPro" id="IPR020479">
    <property type="entry name" value="HD_metazoa"/>
</dbReference>
<evidence type="ECO:0000256" key="4">
    <source>
        <dbReference type="ARBA" id="ARBA00023015"/>
    </source>
</evidence>
<comment type="caution">
    <text evidence="19">The sequence shown here is derived from an EMBL/GenBank/DDBJ whole genome shotgun (WGS) entry which is preliminary data.</text>
</comment>
<gene>
    <name evidence="19" type="ORF">mPipKuh1_006182</name>
</gene>
<evidence type="ECO:0000256" key="6">
    <source>
        <dbReference type="ARBA" id="ARBA00023155"/>
    </source>
</evidence>
<evidence type="ECO:0000256" key="17">
    <source>
        <dbReference type="SAM" id="MobiDB-lite"/>
    </source>
</evidence>
<evidence type="ECO:0000256" key="16">
    <source>
        <dbReference type="RuleBase" id="RU000682"/>
    </source>
</evidence>
<evidence type="ECO:0000313" key="20">
    <source>
        <dbReference type="Proteomes" id="UP000558488"/>
    </source>
</evidence>
<keyword evidence="8 15" id="KW-0539">Nucleus</keyword>
<comment type="subunit">
    <text evidence="10">Interacts with CD81; the interaction prevents nuclear translocation of HHEX. Interacts (via N-terminus) with SOX13; abolishes the SOX13-mediated inhibition of WNT-mediated transcriptional activity via competitive inhibition of the SOX13-TCF7 complex. Interacts with EIF4E; the interaction inhibits EIF4E-mediated mRNA nuclear export.</text>
</comment>
<dbReference type="PROSITE" id="PS00027">
    <property type="entry name" value="HOMEOBOX_1"/>
    <property type="match status" value="1"/>
</dbReference>
<dbReference type="GO" id="GO:0000978">
    <property type="term" value="F:RNA polymerase II cis-regulatory region sequence-specific DNA binding"/>
    <property type="evidence" value="ECO:0007669"/>
    <property type="project" value="TreeGrafter"/>
</dbReference>
<feature type="compositionally biased region" description="Acidic residues" evidence="17">
    <location>
        <begin position="254"/>
        <end position="271"/>
    </location>
</feature>
<dbReference type="GO" id="GO:0001227">
    <property type="term" value="F:DNA-binding transcription repressor activity, RNA polymerase II-specific"/>
    <property type="evidence" value="ECO:0007669"/>
    <property type="project" value="UniProtKB-ARBA"/>
</dbReference>
<evidence type="ECO:0000256" key="2">
    <source>
        <dbReference type="ARBA" id="ARBA00022473"/>
    </source>
</evidence>
<dbReference type="FunFam" id="1.10.10.60:FF:000178">
    <property type="entry name" value="hematopoietically-expressed homeobox protein HHEX"/>
    <property type="match status" value="1"/>
</dbReference>
<evidence type="ECO:0000313" key="19">
    <source>
        <dbReference type="EMBL" id="KAF6322341.1"/>
    </source>
</evidence>
<dbReference type="InterPro" id="IPR051000">
    <property type="entry name" value="Homeobox_DNA-bind_prot"/>
</dbReference>
<dbReference type="EMBL" id="JACAGB010000015">
    <property type="protein sequence ID" value="KAF6322341.1"/>
    <property type="molecule type" value="Genomic_DNA"/>
</dbReference>
<feature type="region of interest" description="Disordered" evidence="17">
    <location>
        <begin position="205"/>
        <end position="281"/>
    </location>
</feature>
<evidence type="ECO:0000256" key="3">
    <source>
        <dbReference type="ARBA" id="ARBA00022491"/>
    </source>
</evidence>
<dbReference type="PANTHER" id="PTHR24324">
    <property type="entry name" value="HOMEOBOX PROTEIN HHEX"/>
    <property type="match status" value="1"/>
</dbReference>
<dbReference type="Pfam" id="PF00046">
    <property type="entry name" value="Homeodomain"/>
    <property type="match status" value="1"/>
</dbReference>
<comment type="subcellular location">
    <subcellularLocation>
        <location evidence="1 15 16">Nucleus</location>
    </subcellularLocation>
</comment>
<sequence length="281" mass="30744">MQFPHPGPAAAGAVGVPVPLYAPTPLLQPAHPTPFYIEDILGRGPAAPAPAPALPSPNSSFTSLAPSYRTPVFEPTPVHPPAAFPHPSAAALAAAAAAAAAYGPGGFGGPLYPFPRTVNDYTHALLRHDPLGKPLLWSPFLQRPLHKRKGGQVRFSNDQTIELEKKFETQKYLSPPERKRLAKMLQLSERQVKTWFQNRRAKWRRLKQENPQSNKKEELESLDDPCSQRQDLPCEQNKGALDSSQCSPSPASQEDLESEVSEEDSDQEVDIEGDKGYFNAG</sequence>
<keyword evidence="3" id="KW-0678">Repressor</keyword>
<dbReference type="PANTHER" id="PTHR24324:SF5">
    <property type="entry name" value="HEMATOPOIETICALLY-EXPRESSED HOMEOBOX PROTEIN HHEX"/>
    <property type="match status" value="1"/>
</dbReference>
<feature type="DNA-binding region" description="Homeobox" evidence="15">
    <location>
        <begin position="148"/>
        <end position="207"/>
    </location>
</feature>
<protein>
    <recommendedName>
        <fullName evidence="11">Hematopoietically-expressed homeobox protein HHEX</fullName>
    </recommendedName>
    <alternativeName>
        <fullName evidence="12">Hematopoietically-expressed homeobox protein hhex</fullName>
    </alternativeName>
    <alternativeName>
        <fullName evidence="13">Homeobox protein PRH</fullName>
    </alternativeName>
    <alternativeName>
        <fullName evidence="14">Proline-rich homeodomain protein</fullName>
    </alternativeName>
</protein>
<keyword evidence="20" id="KW-1185">Reference proteome</keyword>
<evidence type="ECO:0000256" key="11">
    <source>
        <dbReference type="ARBA" id="ARBA00073682"/>
    </source>
</evidence>
<dbReference type="InterPro" id="IPR009057">
    <property type="entry name" value="Homeodomain-like_sf"/>
</dbReference>
<dbReference type="CDD" id="cd00086">
    <property type="entry name" value="homeodomain"/>
    <property type="match status" value="1"/>
</dbReference>
<dbReference type="SUPFAM" id="SSF46689">
    <property type="entry name" value="Homeodomain-like"/>
    <property type="match status" value="1"/>
</dbReference>
<evidence type="ECO:0000256" key="13">
    <source>
        <dbReference type="ARBA" id="ARBA00076917"/>
    </source>
</evidence>
<evidence type="ECO:0000256" key="9">
    <source>
        <dbReference type="ARBA" id="ARBA00057186"/>
    </source>
</evidence>
<evidence type="ECO:0000259" key="18">
    <source>
        <dbReference type="PROSITE" id="PS50071"/>
    </source>
</evidence>
<keyword evidence="5 15" id="KW-0238">DNA-binding</keyword>
<name>A0A7J7VBE4_PIPKU</name>
<evidence type="ECO:0000256" key="12">
    <source>
        <dbReference type="ARBA" id="ARBA00074106"/>
    </source>
</evidence>
<dbReference type="GO" id="GO:0030177">
    <property type="term" value="P:positive regulation of Wnt signaling pathway"/>
    <property type="evidence" value="ECO:0007669"/>
    <property type="project" value="UniProtKB-ARBA"/>
</dbReference>
<accession>A0A7J7VBE4</accession>
<dbReference type="OrthoDB" id="6159439at2759"/>
<evidence type="ECO:0000256" key="7">
    <source>
        <dbReference type="ARBA" id="ARBA00023163"/>
    </source>
</evidence>
<reference evidence="19 20" key="1">
    <citation type="journal article" date="2020" name="Nature">
        <title>Six reference-quality genomes reveal evolution of bat adaptations.</title>
        <authorList>
            <person name="Jebb D."/>
            <person name="Huang Z."/>
            <person name="Pippel M."/>
            <person name="Hughes G.M."/>
            <person name="Lavrichenko K."/>
            <person name="Devanna P."/>
            <person name="Winkler S."/>
            <person name="Jermiin L.S."/>
            <person name="Skirmuntt E.C."/>
            <person name="Katzourakis A."/>
            <person name="Burkitt-Gray L."/>
            <person name="Ray D.A."/>
            <person name="Sullivan K.A.M."/>
            <person name="Roscito J.G."/>
            <person name="Kirilenko B.M."/>
            <person name="Davalos L.M."/>
            <person name="Corthals A.P."/>
            <person name="Power M.L."/>
            <person name="Jones G."/>
            <person name="Ransome R.D."/>
            <person name="Dechmann D.K.N."/>
            <person name="Locatelli A.G."/>
            <person name="Puechmaille S.J."/>
            <person name="Fedrigo O."/>
            <person name="Jarvis E.D."/>
            <person name="Hiller M."/>
            <person name="Vernes S.C."/>
            <person name="Myers E.W."/>
            <person name="Teeling E.C."/>
        </authorList>
    </citation>
    <scope>NUCLEOTIDE SEQUENCE [LARGE SCALE GENOMIC DNA]</scope>
    <source>
        <strain evidence="19">MPipKuh1</strain>
        <tissue evidence="19">Flight muscle</tissue>
    </source>
</reference>
<evidence type="ECO:0000256" key="8">
    <source>
        <dbReference type="ARBA" id="ARBA00023242"/>
    </source>
</evidence>
<evidence type="ECO:0000256" key="15">
    <source>
        <dbReference type="PROSITE-ProRule" id="PRU00108"/>
    </source>
</evidence>
<evidence type="ECO:0000256" key="1">
    <source>
        <dbReference type="ARBA" id="ARBA00004123"/>
    </source>
</evidence>
<keyword evidence="4" id="KW-0805">Transcription regulation</keyword>
<feature type="compositionally biased region" description="Polar residues" evidence="17">
    <location>
        <begin position="242"/>
        <end position="251"/>
    </location>
</feature>
<dbReference type="PRINTS" id="PR00024">
    <property type="entry name" value="HOMEOBOX"/>
</dbReference>
<keyword evidence="7" id="KW-0804">Transcription</keyword>
<dbReference type="Proteomes" id="UP000558488">
    <property type="component" value="Unassembled WGS sequence"/>
</dbReference>